<feature type="compositionally biased region" description="Low complexity" evidence="1">
    <location>
        <begin position="88"/>
        <end position="99"/>
    </location>
</feature>
<dbReference type="Proteomes" id="UP000030466">
    <property type="component" value="Unassembled WGS sequence"/>
</dbReference>
<feature type="region of interest" description="Disordered" evidence="1">
    <location>
        <begin position="81"/>
        <end position="118"/>
    </location>
</feature>
<organism evidence="2 3">
    <name type="scientific">Kocuria rosea subsp. polaris</name>
    <dbReference type="NCBI Taxonomy" id="136273"/>
    <lineage>
        <taxon>Bacteria</taxon>
        <taxon>Bacillati</taxon>
        <taxon>Actinomycetota</taxon>
        <taxon>Actinomycetes</taxon>
        <taxon>Micrococcales</taxon>
        <taxon>Micrococcaceae</taxon>
        <taxon>Kocuria</taxon>
    </lineage>
</organism>
<evidence type="ECO:0000256" key="1">
    <source>
        <dbReference type="SAM" id="MobiDB-lite"/>
    </source>
</evidence>
<protein>
    <recommendedName>
        <fullName evidence="4">DUF4439 domain-containing protein</fullName>
    </recommendedName>
</protein>
<name>A0A0A6VN47_KOCRO</name>
<reference evidence="2 3" key="1">
    <citation type="journal article" date="2003" name="Int. J. Syst. Evol. Microbiol.">
        <title>Kocuria polaris sp. nov., an orange-pigmented psychrophilic bacterium isolated from an Antarctic cyanobacterial mat sample.</title>
        <authorList>
            <person name="Reddy G.S."/>
            <person name="Prakash J.S."/>
            <person name="Prabahar V."/>
            <person name="Matsumoto G.I."/>
            <person name="Stackebrandt E."/>
            <person name="Shivaji S."/>
        </authorList>
    </citation>
    <scope>NUCLEOTIDE SEQUENCE [LARGE SCALE GENOMIC DNA]</scope>
    <source>
        <strain evidence="2 3">CMS 76or</strain>
    </source>
</reference>
<sequence>MTDPRTPVPRVLPLVLGVLLATGAAGAWWLDSARPVPPDEVARAEAWRGTEALLAAPAPAPAAAWADVRADLARQLEALGPAPDDRTSAAARAGRPSPAGGTGGVSPGDAGDAGDAAEPGATASAVLRTTATALAGDALAAEDPALARVLAAAAVSRATAARQLAVPQGPAPQVPAPAGADLCDAAGDPAPGGTTAPGAVLWSALDRAGYAFEALAARTGTAADAAAPDVAAPAGAVPAELAARARADVEELLGSPSARRVLAADPGLPAGAYVLPEDVREHPGRVADTAARDVQDAAAHVLARGDAGDRCWALVALERATGLRAALTGEVDALPGVVRDDPPR</sequence>
<accession>A0A0A6VN47</accession>
<comment type="caution">
    <text evidence="2">The sequence shown here is derived from an EMBL/GenBank/DDBJ whole genome shotgun (WGS) entry which is preliminary data.</text>
</comment>
<evidence type="ECO:0000313" key="2">
    <source>
        <dbReference type="EMBL" id="KHD96515.1"/>
    </source>
</evidence>
<gene>
    <name evidence="2" type="ORF">GY22_15385</name>
</gene>
<feature type="compositionally biased region" description="Low complexity" evidence="1">
    <location>
        <begin position="107"/>
        <end position="118"/>
    </location>
</feature>
<dbReference type="EMBL" id="JSUH01000016">
    <property type="protein sequence ID" value="KHD96515.1"/>
    <property type="molecule type" value="Genomic_DNA"/>
</dbReference>
<keyword evidence="3" id="KW-1185">Reference proteome</keyword>
<dbReference type="OrthoDB" id="10007841at2"/>
<evidence type="ECO:0000313" key="3">
    <source>
        <dbReference type="Proteomes" id="UP000030466"/>
    </source>
</evidence>
<dbReference type="RefSeq" id="WP_035929707.1">
    <property type="nucleotide sequence ID" value="NZ_JSUH01000016.1"/>
</dbReference>
<proteinExistence type="predicted"/>
<dbReference type="AlphaFoldDB" id="A0A0A6VN47"/>
<evidence type="ECO:0008006" key="4">
    <source>
        <dbReference type="Google" id="ProtNLM"/>
    </source>
</evidence>